<proteinExistence type="predicted"/>
<dbReference type="AlphaFoldDB" id="A0A5B7E1L0"/>
<organism evidence="2 3">
    <name type="scientific">Portunus trituberculatus</name>
    <name type="common">Swimming crab</name>
    <name type="synonym">Neptunus trituberculatus</name>
    <dbReference type="NCBI Taxonomy" id="210409"/>
    <lineage>
        <taxon>Eukaryota</taxon>
        <taxon>Metazoa</taxon>
        <taxon>Ecdysozoa</taxon>
        <taxon>Arthropoda</taxon>
        <taxon>Crustacea</taxon>
        <taxon>Multicrustacea</taxon>
        <taxon>Malacostraca</taxon>
        <taxon>Eumalacostraca</taxon>
        <taxon>Eucarida</taxon>
        <taxon>Decapoda</taxon>
        <taxon>Pleocyemata</taxon>
        <taxon>Brachyura</taxon>
        <taxon>Eubrachyura</taxon>
        <taxon>Portunoidea</taxon>
        <taxon>Portunidae</taxon>
        <taxon>Portuninae</taxon>
        <taxon>Portunus</taxon>
    </lineage>
</organism>
<dbReference type="EMBL" id="VSRR010001640">
    <property type="protein sequence ID" value="MPC26724.1"/>
    <property type="molecule type" value="Genomic_DNA"/>
</dbReference>
<keyword evidence="3" id="KW-1185">Reference proteome</keyword>
<evidence type="ECO:0000256" key="1">
    <source>
        <dbReference type="SAM" id="SignalP"/>
    </source>
</evidence>
<accession>A0A5B7E1L0</accession>
<feature type="chain" id="PRO_5023130055" description="Secreted protein" evidence="1">
    <location>
        <begin position="33"/>
        <end position="77"/>
    </location>
</feature>
<evidence type="ECO:0000313" key="3">
    <source>
        <dbReference type="Proteomes" id="UP000324222"/>
    </source>
</evidence>
<name>A0A5B7E1L0_PORTR</name>
<evidence type="ECO:0000313" key="2">
    <source>
        <dbReference type="EMBL" id="MPC26724.1"/>
    </source>
</evidence>
<comment type="caution">
    <text evidence="2">The sequence shown here is derived from an EMBL/GenBank/DDBJ whole genome shotgun (WGS) entry which is preliminary data.</text>
</comment>
<gene>
    <name evidence="2" type="ORF">E2C01_019870</name>
</gene>
<feature type="signal peptide" evidence="1">
    <location>
        <begin position="1"/>
        <end position="32"/>
    </location>
</feature>
<protein>
    <recommendedName>
        <fullName evidence="4">Secreted protein</fullName>
    </recommendedName>
</protein>
<reference evidence="2 3" key="1">
    <citation type="submission" date="2019-05" db="EMBL/GenBank/DDBJ databases">
        <title>Another draft genome of Portunus trituberculatus and its Hox gene families provides insights of decapod evolution.</title>
        <authorList>
            <person name="Jeong J.-H."/>
            <person name="Song I."/>
            <person name="Kim S."/>
            <person name="Choi T."/>
            <person name="Kim D."/>
            <person name="Ryu S."/>
            <person name="Kim W."/>
        </authorList>
    </citation>
    <scope>NUCLEOTIDE SEQUENCE [LARGE SCALE GENOMIC DNA]</scope>
    <source>
        <tissue evidence="2">Muscle</tissue>
    </source>
</reference>
<keyword evidence="1" id="KW-0732">Signal</keyword>
<dbReference type="Proteomes" id="UP000324222">
    <property type="component" value="Unassembled WGS sequence"/>
</dbReference>
<sequence>MAHVITMPVRGTLSCVGHSCLFIASCLSCVLSCTTTNVPLPDNKLFNIKYQIAKISFHIQYKSWNLTSSSSSCFPTT</sequence>
<evidence type="ECO:0008006" key="4">
    <source>
        <dbReference type="Google" id="ProtNLM"/>
    </source>
</evidence>